<reference evidence="1" key="4">
    <citation type="submission" date="2019-03" db="UniProtKB">
        <authorList>
            <consortium name="EnsemblPlants"/>
        </authorList>
    </citation>
    <scope>IDENTIFICATION</scope>
</reference>
<dbReference type="AlphaFoldDB" id="A0A453P2M4"/>
<dbReference type="Gramene" id="AET6Gv20583800.14">
    <property type="protein sequence ID" value="AET6Gv20583800.14"/>
    <property type="gene ID" value="AET6Gv20583800"/>
</dbReference>
<sequence length="78" mass="8687">MTPSRTRWHGELGGVSAIVGGGSLTMAEGMGSIRPLTLVCSFGCRDWDRVRLWQWECSTGGGEDGLRWPEIGWKHVRR</sequence>
<organism evidence="1 2">
    <name type="scientific">Aegilops tauschii subsp. strangulata</name>
    <name type="common">Goatgrass</name>
    <dbReference type="NCBI Taxonomy" id="200361"/>
    <lineage>
        <taxon>Eukaryota</taxon>
        <taxon>Viridiplantae</taxon>
        <taxon>Streptophyta</taxon>
        <taxon>Embryophyta</taxon>
        <taxon>Tracheophyta</taxon>
        <taxon>Spermatophyta</taxon>
        <taxon>Magnoliopsida</taxon>
        <taxon>Liliopsida</taxon>
        <taxon>Poales</taxon>
        <taxon>Poaceae</taxon>
        <taxon>BOP clade</taxon>
        <taxon>Pooideae</taxon>
        <taxon>Triticodae</taxon>
        <taxon>Triticeae</taxon>
        <taxon>Triticinae</taxon>
        <taxon>Aegilops</taxon>
    </lineage>
</organism>
<protein>
    <submittedName>
        <fullName evidence="1">Uncharacterized protein</fullName>
    </submittedName>
</protein>
<evidence type="ECO:0000313" key="1">
    <source>
        <dbReference type="EnsemblPlants" id="AET6Gv20583800.14"/>
    </source>
</evidence>
<reference evidence="1" key="5">
    <citation type="journal article" date="2021" name="G3 (Bethesda)">
        <title>Aegilops tauschii genome assembly Aet v5.0 features greater sequence contiguity and improved annotation.</title>
        <authorList>
            <person name="Wang L."/>
            <person name="Zhu T."/>
            <person name="Rodriguez J.C."/>
            <person name="Deal K.R."/>
            <person name="Dubcovsky J."/>
            <person name="McGuire P.E."/>
            <person name="Lux T."/>
            <person name="Spannagl M."/>
            <person name="Mayer K.F.X."/>
            <person name="Baldrich P."/>
            <person name="Meyers B.C."/>
            <person name="Huo N."/>
            <person name="Gu Y.Q."/>
            <person name="Zhou H."/>
            <person name="Devos K.M."/>
            <person name="Bennetzen J.L."/>
            <person name="Unver T."/>
            <person name="Budak H."/>
            <person name="Gulick P.J."/>
            <person name="Galiba G."/>
            <person name="Kalapos B."/>
            <person name="Nelson D.R."/>
            <person name="Li P."/>
            <person name="You F.M."/>
            <person name="Luo M.C."/>
            <person name="Dvorak J."/>
        </authorList>
    </citation>
    <scope>NUCLEOTIDE SEQUENCE [LARGE SCALE GENOMIC DNA]</scope>
    <source>
        <strain evidence="1">cv. AL8/78</strain>
    </source>
</reference>
<proteinExistence type="predicted"/>
<dbReference type="EnsemblPlants" id="AET6Gv20583800.14">
    <property type="protein sequence ID" value="AET6Gv20583800.14"/>
    <property type="gene ID" value="AET6Gv20583800"/>
</dbReference>
<dbReference type="Proteomes" id="UP000015105">
    <property type="component" value="Chromosome 6D"/>
</dbReference>
<accession>A0A453P2M4</accession>
<name>A0A453P2M4_AEGTS</name>
<reference evidence="2" key="1">
    <citation type="journal article" date="2014" name="Science">
        <title>Ancient hybridizations among the ancestral genomes of bread wheat.</title>
        <authorList>
            <consortium name="International Wheat Genome Sequencing Consortium,"/>
            <person name="Marcussen T."/>
            <person name="Sandve S.R."/>
            <person name="Heier L."/>
            <person name="Spannagl M."/>
            <person name="Pfeifer M."/>
            <person name="Jakobsen K.S."/>
            <person name="Wulff B.B."/>
            <person name="Steuernagel B."/>
            <person name="Mayer K.F."/>
            <person name="Olsen O.A."/>
        </authorList>
    </citation>
    <scope>NUCLEOTIDE SEQUENCE [LARGE SCALE GENOMIC DNA]</scope>
    <source>
        <strain evidence="2">cv. AL8/78</strain>
    </source>
</reference>
<keyword evidence="2" id="KW-1185">Reference proteome</keyword>
<reference evidence="1" key="3">
    <citation type="journal article" date="2017" name="Nature">
        <title>Genome sequence of the progenitor of the wheat D genome Aegilops tauschii.</title>
        <authorList>
            <person name="Luo M.C."/>
            <person name="Gu Y.Q."/>
            <person name="Puiu D."/>
            <person name="Wang H."/>
            <person name="Twardziok S.O."/>
            <person name="Deal K.R."/>
            <person name="Huo N."/>
            <person name="Zhu T."/>
            <person name="Wang L."/>
            <person name="Wang Y."/>
            <person name="McGuire P.E."/>
            <person name="Liu S."/>
            <person name="Long H."/>
            <person name="Ramasamy R.K."/>
            <person name="Rodriguez J.C."/>
            <person name="Van S.L."/>
            <person name="Yuan L."/>
            <person name="Wang Z."/>
            <person name="Xia Z."/>
            <person name="Xiao L."/>
            <person name="Anderson O.D."/>
            <person name="Ouyang S."/>
            <person name="Liang Y."/>
            <person name="Zimin A.V."/>
            <person name="Pertea G."/>
            <person name="Qi P."/>
            <person name="Bennetzen J.L."/>
            <person name="Dai X."/>
            <person name="Dawson M.W."/>
            <person name="Muller H.G."/>
            <person name="Kugler K."/>
            <person name="Rivarola-Duarte L."/>
            <person name="Spannagl M."/>
            <person name="Mayer K.F.X."/>
            <person name="Lu F.H."/>
            <person name="Bevan M.W."/>
            <person name="Leroy P."/>
            <person name="Li P."/>
            <person name="You F.M."/>
            <person name="Sun Q."/>
            <person name="Liu Z."/>
            <person name="Lyons E."/>
            <person name="Wicker T."/>
            <person name="Salzberg S.L."/>
            <person name="Devos K.M."/>
            <person name="Dvorak J."/>
        </authorList>
    </citation>
    <scope>NUCLEOTIDE SEQUENCE [LARGE SCALE GENOMIC DNA]</scope>
    <source>
        <strain evidence="1">cv. AL8/78</strain>
    </source>
</reference>
<evidence type="ECO:0000313" key="2">
    <source>
        <dbReference type="Proteomes" id="UP000015105"/>
    </source>
</evidence>
<reference evidence="2" key="2">
    <citation type="journal article" date="2017" name="Nat. Plants">
        <title>The Aegilops tauschii genome reveals multiple impacts of transposons.</title>
        <authorList>
            <person name="Zhao G."/>
            <person name="Zou C."/>
            <person name="Li K."/>
            <person name="Wang K."/>
            <person name="Li T."/>
            <person name="Gao L."/>
            <person name="Zhang X."/>
            <person name="Wang H."/>
            <person name="Yang Z."/>
            <person name="Liu X."/>
            <person name="Jiang W."/>
            <person name="Mao L."/>
            <person name="Kong X."/>
            <person name="Jiao Y."/>
            <person name="Jia J."/>
        </authorList>
    </citation>
    <scope>NUCLEOTIDE SEQUENCE [LARGE SCALE GENOMIC DNA]</scope>
    <source>
        <strain evidence="2">cv. AL8/78</strain>
    </source>
</reference>